<keyword evidence="10 13" id="KW-1133">Transmembrane helix</keyword>
<dbReference type="Pfam" id="PF13246">
    <property type="entry name" value="Cation_ATPase"/>
    <property type="match status" value="1"/>
</dbReference>
<protein>
    <recommendedName>
        <fullName evidence="13">Cation-transporting ATPase</fullName>
        <ecNumber evidence="13">7.2.2.-</ecNumber>
    </recommendedName>
</protein>
<dbReference type="InterPro" id="IPR059000">
    <property type="entry name" value="ATPase_P-type_domA"/>
</dbReference>
<comment type="subcellular location">
    <subcellularLocation>
        <location evidence="1 13">Membrane</location>
        <topology evidence="1 13">Multi-pass membrane protein</topology>
    </subcellularLocation>
</comment>
<reference evidence="17" key="1">
    <citation type="submission" date="2023-07" db="EMBL/GenBank/DDBJ databases">
        <authorList>
            <consortium name="AG Swart"/>
            <person name="Singh M."/>
            <person name="Singh A."/>
            <person name="Seah K."/>
            <person name="Emmerich C."/>
        </authorList>
    </citation>
    <scope>NUCLEOTIDE SEQUENCE</scope>
    <source>
        <strain evidence="17">DP1</strain>
    </source>
</reference>
<dbReference type="GO" id="GO:0005524">
    <property type="term" value="F:ATP binding"/>
    <property type="evidence" value="ECO:0007669"/>
    <property type="project" value="UniProtKB-UniRule"/>
</dbReference>
<feature type="transmembrane region" description="Helical" evidence="13">
    <location>
        <begin position="1014"/>
        <end position="1034"/>
    </location>
</feature>
<accession>A0AAD1UGR2</accession>
<keyword evidence="4 13" id="KW-0812">Transmembrane</keyword>
<dbReference type="InterPro" id="IPR006544">
    <property type="entry name" value="P-type_TPase_V"/>
</dbReference>
<dbReference type="InterPro" id="IPR023299">
    <property type="entry name" value="ATPase_P-typ_cyto_dom_N"/>
</dbReference>
<gene>
    <name evidence="17" type="ORF">ECRASSUSDP1_LOCUS8924</name>
</gene>
<evidence type="ECO:0000256" key="5">
    <source>
        <dbReference type="ARBA" id="ARBA00022723"/>
    </source>
</evidence>
<dbReference type="SFLD" id="SFLDF00027">
    <property type="entry name" value="p-type_atpase"/>
    <property type="match status" value="1"/>
</dbReference>
<evidence type="ECO:0000313" key="17">
    <source>
        <dbReference type="EMBL" id="CAI2367636.1"/>
    </source>
</evidence>
<dbReference type="InterPro" id="IPR047819">
    <property type="entry name" value="P5A-ATPase_N"/>
</dbReference>
<evidence type="ECO:0000256" key="1">
    <source>
        <dbReference type="ARBA" id="ARBA00004141"/>
    </source>
</evidence>
<evidence type="ECO:0000256" key="8">
    <source>
        <dbReference type="ARBA" id="ARBA00022842"/>
    </source>
</evidence>
<keyword evidence="5 13" id="KW-0479">Metal-binding</keyword>
<keyword evidence="3" id="KW-0597">Phosphoprotein</keyword>
<evidence type="ECO:0000256" key="10">
    <source>
        <dbReference type="ARBA" id="ARBA00022989"/>
    </source>
</evidence>
<sequence>MDRYCSENKPDRIASPGGNSTITEVNNNPLETIQKSENRQSGQNERNWERSTEISISSNNIEYGLSDCCEVTTLQINKLKMWTLYIIFGILSVGIVPLLSIWVTNIKIFMMYTKIKCSPDKATHLKIYDKTQGSTIVELKKSKKFFEFLGMIRSSLPDSQGEITERQGDEECFKLIKFIYRYLTYAYSDQTNRFEAVAYDFNHVYSTLHSLSFGLTYDQMSANLEKYGEGTMEIIIKPSYRIIVEEIFNIYYFIQIFSMIIWFMNDYYKSGAVIGILTVAAILSELYDKRRSLKRLKEMAHYETEVYVTRLESEGNSKSTEINSNELVPGDIILVPEDKRMPCDAILLEGECVVNEAMLTGESLPAIKTALPKSDEHTVDDFSIENTKQKMHFLFAGTEIVRSRMMNYQTPPYALVTRTNFLTTKGSLIRSILYSAVKRFDFHSEAFYVLFVSFLLAAAAMGTVLPKFIDNFSTYHVVIRTMNALTVAIPAFLPACMSIGILFSYARLYLSEIYCSQPRKIEFAGRIKTIVFDKTGTLTQEGLNAVGIKLSNINHFNCMIKNIPEEVNKFQRNQSADQYKSEEVFSKFIECMACCHSCTHINQKIVGDPLETEMFQMSNWVMDESEEQNIYKGGRYLATFYPQNGSHLIPDDPELNREILKLNILLKNEFQSELQRMSVVAKNNIDESLVCFMKGSPEQVLSRCDQSKLPKNYMDEVDKISSKGLRMISLAYRSIDPLFFNIEHPPDRDELECEMTFLGFIVFENKLKDCTAECIQELNEGGVRCIIATGDNGETASSVAKNCYIISEDSYFRILLDESDENNSKLKCELVNDNNSYNELELSSDLYEERGDQQYTDDEAAENQLLLANDPHNRNNSQDPFDLLMDSGNSLSICINGKAFDYLSDNPEGVVINGKYNHQEILNKVLKDGAVFSRMSPKQKAALIKQMQDKGEIVGMCGDGANDCTALKTADVGLSLSEAEASIAAPFTSTKQDISSVITLLKQGRAALDLSTTLFKFVIMVSSTQLSSMIILYYSTSNLDDLQYGYHYFCFISLLTILAFHLFLQCFSVSDLCIQAENLFQNFHFNLFFTGLLF</sequence>
<evidence type="ECO:0000256" key="6">
    <source>
        <dbReference type="ARBA" id="ARBA00022741"/>
    </source>
</evidence>
<keyword evidence="8 13" id="KW-0460">Magnesium</keyword>
<proteinExistence type="inferred from homology"/>
<dbReference type="EC" id="7.2.2.-" evidence="13"/>
<comment type="caution">
    <text evidence="17">The sequence shown here is derived from an EMBL/GenBank/DDBJ whole genome shotgun (WGS) entry which is preliminary data.</text>
</comment>
<dbReference type="Gene3D" id="3.40.50.1000">
    <property type="entry name" value="HAD superfamily/HAD-like"/>
    <property type="match status" value="1"/>
</dbReference>
<feature type="transmembrane region" description="Helical" evidence="13">
    <location>
        <begin position="82"/>
        <end position="104"/>
    </location>
</feature>
<dbReference type="SUPFAM" id="SSF81660">
    <property type="entry name" value="Metal cation-transporting ATPase, ATP-binding domain N"/>
    <property type="match status" value="1"/>
</dbReference>
<comment type="catalytic activity">
    <reaction evidence="12 13">
        <text>ATP + H2O = ADP + phosphate + H(+)</text>
        <dbReference type="Rhea" id="RHEA:13065"/>
        <dbReference type="ChEBI" id="CHEBI:15377"/>
        <dbReference type="ChEBI" id="CHEBI:15378"/>
        <dbReference type="ChEBI" id="CHEBI:30616"/>
        <dbReference type="ChEBI" id="CHEBI:43474"/>
        <dbReference type="ChEBI" id="CHEBI:456216"/>
    </reaction>
</comment>
<dbReference type="PROSITE" id="PS00154">
    <property type="entry name" value="ATPASE_E1_E2"/>
    <property type="match status" value="1"/>
</dbReference>
<evidence type="ECO:0000256" key="11">
    <source>
        <dbReference type="ARBA" id="ARBA00023136"/>
    </source>
</evidence>
<feature type="compositionally biased region" description="Polar residues" evidence="14">
    <location>
        <begin position="17"/>
        <end position="26"/>
    </location>
</feature>
<feature type="transmembrane region" description="Helical" evidence="13">
    <location>
        <begin position="247"/>
        <end position="264"/>
    </location>
</feature>
<dbReference type="SUPFAM" id="SSF56784">
    <property type="entry name" value="HAD-like"/>
    <property type="match status" value="1"/>
</dbReference>
<evidence type="ECO:0000259" key="15">
    <source>
        <dbReference type="Pfam" id="PF00122"/>
    </source>
</evidence>
<evidence type="ECO:0000256" key="9">
    <source>
        <dbReference type="ARBA" id="ARBA00022967"/>
    </source>
</evidence>
<dbReference type="SUPFAM" id="SSF81653">
    <property type="entry name" value="Calcium ATPase, transduction domain A"/>
    <property type="match status" value="1"/>
</dbReference>
<dbReference type="GO" id="GO:0016020">
    <property type="term" value="C:membrane"/>
    <property type="evidence" value="ECO:0007669"/>
    <property type="project" value="UniProtKB-SubCell"/>
</dbReference>
<dbReference type="InterPro" id="IPR018303">
    <property type="entry name" value="ATPase_P-typ_P_site"/>
</dbReference>
<dbReference type="InterPro" id="IPR044492">
    <property type="entry name" value="P_typ_ATPase_HD_dom"/>
</dbReference>
<dbReference type="Proteomes" id="UP001295684">
    <property type="component" value="Unassembled WGS sequence"/>
</dbReference>
<evidence type="ECO:0000256" key="3">
    <source>
        <dbReference type="ARBA" id="ARBA00022553"/>
    </source>
</evidence>
<feature type="domain" description="P5B-type ATPase N-terminal" evidence="16">
    <location>
        <begin position="76"/>
        <end position="188"/>
    </location>
</feature>
<evidence type="ECO:0000256" key="13">
    <source>
        <dbReference type="RuleBase" id="RU362082"/>
    </source>
</evidence>
<evidence type="ECO:0000256" key="4">
    <source>
        <dbReference type="ARBA" id="ARBA00022692"/>
    </source>
</evidence>
<dbReference type="AlphaFoldDB" id="A0AAD1UGR2"/>
<dbReference type="SUPFAM" id="SSF81665">
    <property type="entry name" value="Calcium ATPase, transmembrane domain M"/>
    <property type="match status" value="1"/>
</dbReference>
<evidence type="ECO:0000259" key="16">
    <source>
        <dbReference type="Pfam" id="PF12409"/>
    </source>
</evidence>
<dbReference type="SFLD" id="SFLDG00002">
    <property type="entry name" value="C1.7:_P-type_atpase_like"/>
    <property type="match status" value="1"/>
</dbReference>
<feature type="transmembrane region" description="Helical" evidence="13">
    <location>
        <begin position="1046"/>
        <end position="1064"/>
    </location>
</feature>
<dbReference type="Gene3D" id="2.70.150.10">
    <property type="entry name" value="Calcium-transporting ATPase, cytoplasmic transduction domain A"/>
    <property type="match status" value="1"/>
</dbReference>
<keyword evidence="18" id="KW-1185">Reference proteome</keyword>
<evidence type="ECO:0000313" key="18">
    <source>
        <dbReference type="Proteomes" id="UP001295684"/>
    </source>
</evidence>
<keyword evidence="9 13" id="KW-1278">Translocase</keyword>
<keyword evidence="7 13" id="KW-0067">ATP-binding</keyword>
<dbReference type="EMBL" id="CAMPGE010008751">
    <property type="protein sequence ID" value="CAI2367636.1"/>
    <property type="molecule type" value="Genomic_DNA"/>
</dbReference>
<dbReference type="PANTHER" id="PTHR45630:SF8">
    <property type="entry name" value="CATION-TRANSPORTING ATPASE"/>
    <property type="match status" value="1"/>
</dbReference>
<comment type="similarity">
    <text evidence="2 13">Belongs to the cation transport ATPase (P-type) (TC 3.A.3) family. Type V subfamily.</text>
</comment>
<feature type="transmembrane region" description="Helical" evidence="13">
    <location>
        <begin position="446"/>
        <end position="465"/>
    </location>
</feature>
<dbReference type="InterPro" id="IPR001757">
    <property type="entry name" value="P_typ_ATPase"/>
</dbReference>
<dbReference type="GO" id="GO:0140358">
    <property type="term" value="F:P-type transmembrane transporter activity"/>
    <property type="evidence" value="ECO:0007669"/>
    <property type="project" value="InterPro"/>
</dbReference>
<dbReference type="PANTHER" id="PTHR45630">
    <property type="entry name" value="CATION-TRANSPORTING ATPASE-RELATED"/>
    <property type="match status" value="1"/>
</dbReference>
<feature type="transmembrane region" description="Helical" evidence="13">
    <location>
        <begin position="270"/>
        <end position="287"/>
    </location>
</feature>
<dbReference type="NCBIfam" id="TIGR01494">
    <property type="entry name" value="ATPase_P-type"/>
    <property type="match status" value="2"/>
</dbReference>
<dbReference type="GO" id="GO:0046872">
    <property type="term" value="F:metal ion binding"/>
    <property type="evidence" value="ECO:0007669"/>
    <property type="project" value="UniProtKB-UniRule"/>
</dbReference>
<feature type="transmembrane region" description="Helical" evidence="13">
    <location>
        <begin position="485"/>
        <end position="510"/>
    </location>
</feature>
<dbReference type="InterPro" id="IPR023214">
    <property type="entry name" value="HAD_sf"/>
</dbReference>
<dbReference type="GO" id="GO:0019829">
    <property type="term" value="F:ATPase-coupled monoatomic cation transmembrane transporter activity"/>
    <property type="evidence" value="ECO:0007669"/>
    <property type="project" value="UniProtKB-UniRule"/>
</dbReference>
<dbReference type="InterPro" id="IPR036412">
    <property type="entry name" value="HAD-like_sf"/>
</dbReference>
<evidence type="ECO:0000256" key="14">
    <source>
        <dbReference type="SAM" id="MobiDB-lite"/>
    </source>
</evidence>
<dbReference type="InterPro" id="IPR008250">
    <property type="entry name" value="ATPase_P-typ_transduc_dom_A_sf"/>
</dbReference>
<evidence type="ECO:0000256" key="12">
    <source>
        <dbReference type="ARBA" id="ARBA00049360"/>
    </source>
</evidence>
<dbReference type="NCBIfam" id="TIGR01657">
    <property type="entry name" value="P-ATPase-V"/>
    <property type="match status" value="1"/>
</dbReference>
<organism evidence="17 18">
    <name type="scientific">Euplotes crassus</name>
    <dbReference type="NCBI Taxonomy" id="5936"/>
    <lineage>
        <taxon>Eukaryota</taxon>
        <taxon>Sar</taxon>
        <taxon>Alveolata</taxon>
        <taxon>Ciliophora</taxon>
        <taxon>Intramacronucleata</taxon>
        <taxon>Spirotrichea</taxon>
        <taxon>Hypotrichia</taxon>
        <taxon>Euplotida</taxon>
        <taxon>Euplotidae</taxon>
        <taxon>Moneuplotes</taxon>
    </lineage>
</organism>
<dbReference type="Gene3D" id="3.40.1110.10">
    <property type="entry name" value="Calcium-transporting ATPase, cytoplasmic domain N"/>
    <property type="match status" value="1"/>
</dbReference>
<evidence type="ECO:0000256" key="2">
    <source>
        <dbReference type="ARBA" id="ARBA00006000"/>
    </source>
</evidence>
<dbReference type="Pfam" id="PF00122">
    <property type="entry name" value="E1-E2_ATPase"/>
    <property type="match status" value="1"/>
</dbReference>
<name>A0AAD1UGR2_EUPCR</name>
<feature type="region of interest" description="Disordered" evidence="14">
    <location>
        <begin position="1"/>
        <end position="26"/>
    </location>
</feature>
<dbReference type="InterPro" id="IPR023298">
    <property type="entry name" value="ATPase_P-typ_TM_dom_sf"/>
</dbReference>
<keyword evidence="11 13" id="KW-0472">Membrane</keyword>
<feature type="compositionally biased region" description="Basic and acidic residues" evidence="14">
    <location>
        <begin position="1"/>
        <end position="12"/>
    </location>
</feature>
<dbReference type="PROSITE" id="PS01229">
    <property type="entry name" value="COF_2"/>
    <property type="match status" value="1"/>
</dbReference>
<feature type="domain" description="P-type ATPase A" evidence="15">
    <location>
        <begin position="316"/>
        <end position="430"/>
    </location>
</feature>
<comment type="caution">
    <text evidence="13">Lacks conserved residue(s) required for the propagation of feature annotation.</text>
</comment>
<evidence type="ECO:0000256" key="7">
    <source>
        <dbReference type="ARBA" id="ARBA00022840"/>
    </source>
</evidence>
<dbReference type="Pfam" id="PF12409">
    <property type="entry name" value="P5-ATPase"/>
    <property type="match status" value="1"/>
</dbReference>
<dbReference type="SFLD" id="SFLDS00003">
    <property type="entry name" value="Haloacid_Dehalogenase"/>
    <property type="match status" value="1"/>
</dbReference>
<dbReference type="PRINTS" id="PR00119">
    <property type="entry name" value="CATATPASE"/>
</dbReference>
<dbReference type="GO" id="GO:0016887">
    <property type="term" value="F:ATP hydrolysis activity"/>
    <property type="evidence" value="ECO:0007669"/>
    <property type="project" value="InterPro"/>
</dbReference>
<keyword evidence="6 13" id="KW-0547">Nucleotide-binding</keyword>